<reference evidence="6 7" key="1">
    <citation type="submission" date="2014-04" db="EMBL/GenBank/DDBJ databases">
        <title>A new species of microsporidia sheds light on the evolution of extreme parasitism.</title>
        <authorList>
            <person name="Haag K.L."/>
            <person name="James T.Y."/>
            <person name="Larsson R."/>
            <person name="Schaer T.M."/>
            <person name="Refardt D."/>
            <person name="Pombert J.-F."/>
            <person name="Ebert D."/>
        </authorList>
    </citation>
    <scope>NUCLEOTIDE SEQUENCE [LARGE SCALE GENOMIC DNA]</scope>
    <source>
        <strain evidence="6 7">UGP3</strain>
        <tissue evidence="6">Spores</tissue>
    </source>
</reference>
<evidence type="ECO:0000256" key="1">
    <source>
        <dbReference type="ARBA" id="ARBA00004141"/>
    </source>
</evidence>
<name>A0A098VML3_9MICR</name>
<dbReference type="GO" id="GO:0005794">
    <property type="term" value="C:Golgi apparatus"/>
    <property type="evidence" value="ECO:0007669"/>
    <property type="project" value="TreeGrafter"/>
</dbReference>
<feature type="transmembrane region" description="Helical" evidence="5">
    <location>
        <begin position="142"/>
        <end position="166"/>
    </location>
</feature>
<dbReference type="Pfam" id="PF03208">
    <property type="entry name" value="PRA1"/>
    <property type="match status" value="1"/>
</dbReference>
<dbReference type="VEuPathDB" id="MicrosporidiaDB:DI09_90p20"/>
<keyword evidence="2 5" id="KW-0812">Transmembrane</keyword>
<evidence type="ECO:0000256" key="2">
    <source>
        <dbReference type="ARBA" id="ARBA00022692"/>
    </source>
</evidence>
<dbReference type="GO" id="GO:0016020">
    <property type="term" value="C:membrane"/>
    <property type="evidence" value="ECO:0007669"/>
    <property type="project" value="UniProtKB-SubCell"/>
</dbReference>
<dbReference type="GeneID" id="25261059"/>
<keyword evidence="7" id="KW-1185">Reference proteome</keyword>
<sequence length="199" mass="22184">MSNSFISAGSSLSASAGKSTRVSHQAVSNWNGFSSLFSKEKIILNFKSRHIWHSFLDVYKYSAPPTIQEAKRRIELNASAYYLQYSLIAALILILTVLSNGWRSIFVFSFIIFGILGILYSWPRRTHALILPTPFDGIQVSWHAAISLWAFISLLSILSTGIWIVFPIALGFSTFIIGIHGIFHSYEPNLDVDAPDGIV</sequence>
<dbReference type="InterPro" id="IPR004895">
    <property type="entry name" value="Prenylated_rab_accept_PRA1"/>
</dbReference>
<evidence type="ECO:0000256" key="5">
    <source>
        <dbReference type="RuleBase" id="RU363107"/>
    </source>
</evidence>
<dbReference type="PANTHER" id="PTHR19317">
    <property type="entry name" value="PRENYLATED RAB ACCEPTOR 1-RELATED"/>
    <property type="match status" value="1"/>
</dbReference>
<accession>A0A098VML3</accession>
<organism evidence="6 7">
    <name type="scientific">Mitosporidium daphniae</name>
    <dbReference type="NCBI Taxonomy" id="1485682"/>
    <lineage>
        <taxon>Eukaryota</taxon>
        <taxon>Fungi</taxon>
        <taxon>Fungi incertae sedis</taxon>
        <taxon>Microsporidia</taxon>
        <taxon>Mitosporidium</taxon>
    </lineage>
</organism>
<dbReference type="HOGENOM" id="CLU_1372511_0_0_1"/>
<keyword evidence="3 5" id="KW-1133">Transmembrane helix</keyword>
<dbReference type="EMBL" id="JMKJ01000602">
    <property type="protein sequence ID" value="KGG50049.1"/>
    <property type="molecule type" value="Genomic_DNA"/>
</dbReference>
<feature type="transmembrane region" description="Helical" evidence="5">
    <location>
        <begin position="81"/>
        <end position="98"/>
    </location>
</feature>
<proteinExistence type="inferred from homology"/>
<comment type="caution">
    <text evidence="6">The sequence shown here is derived from an EMBL/GenBank/DDBJ whole genome shotgun (WGS) entry which is preliminary data.</text>
</comment>
<keyword evidence="4 5" id="KW-0472">Membrane</keyword>
<evidence type="ECO:0000256" key="3">
    <source>
        <dbReference type="ARBA" id="ARBA00022989"/>
    </source>
</evidence>
<feature type="transmembrane region" description="Helical" evidence="5">
    <location>
        <begin position="105"/>
        <end position="122"/>
    </location>
</feature>
<dbReference type="GO" id="GO:0016192">
    <property type="term" value="P:vesicle-mediated transport"/>
    <property type="evidence" value="ECO:0007669"/>
    <property type="project" value="TreeGrafter"/>
</dbReference>
<gene>
    <name evidence="6" type="ORF">DI09_90p20</name>
</gene>
<dbReference type="RefSeq" id="XP_013236490.1">
    <property type="nucleotide sequence ID" value="XM_013381036.1"/>
</dbReference>
<comment type="subcellular location">
    <subcellularLocation>
        <location evidence="1 5">Membrane</location>
        <topology evidence="1 5">Multi-pass membrane protein</topology>
    </subcellularLocation>
</comment>
<evidence type="ECO:0000256" key="4">
    <source>
        <dbReference type="ARBA" id="ARBA00023136"/>
    </source>
</evidence>
<comment type="similarity">
    <text evidence="5">Belongs to the PRA1 family.</text>
</comment>
<dbReference type="Proteomes" id="UP000029725">
    <property type="component" value="Unassembled WGS sequence"/>
</dbReference>
<dbReference type="GO" id="GO:0005783">
    <property type="term" value="C:endoplasmic reticulum"/>
    <property type="evidence" value="ECO:0007669"/>
    <property type="project" value="TreeGrafter"/>
</dbReference>
<dbReference type="PANTHER" id="PTHR19317:SF84">
    <property type="entry name" value="PRA1 FAMILY PROTEIN"/>
    <property type="match status" value="1"/>
</dbReference>
<dbReference type="AlphaFoldDB" id="A0A098VML3"/>
<evidence type="ECO:0000313" key="7">
    <source>
        <dbReference type="Proteomes" id="UP000029725"/>
    </source>
</evidence>
<protein>
    <recommendedName>
        <fullName evidence="5">PRA1 family protein</fullName>
    </recommendedName>
</protein>
<evidence type="ECO:0000313" key="6">
    <source>
        <dbReference type="EMBL" id="KGG50049.1"/>
    </source>
</evidence>